<dbReference type="Gene3D" id="2.60.210.10">
    <property type="entry name" value="Apoptosis, Tumor Necrosis Factor Receptor Associated Protein 2, Chain A"/>
    <property type="match status" value="1"/>
</dbReference>
<dbReference type="Gene3D" id="3.30.710.10">
    <property type="entry name" value="Potassium Channel Kv1.1, Chain A"/>
    <property type="match status" value="1"/>
</dbReference>
<evidence type="ECO:0000259" key="3">
    <source>
        <dbReference type="PROSITE" id="PS50097"/>
    </source>
</evidence>
<accession>A0A3B6PSQ0</accession>
<name>A0A3B6PSQ0_WHEAT</name>
<dbReference type="EnsemblPlants" id="TraesCS6B02G402700.1">
    <property type="protein sequence ID" value="TraesCS6B02G402700.1.cds1"/>
    <property type="gene ID" value="TraesCS6B02G402700"/>
</dbReference>
<dbReference type="InterPro" id="IPR045005">
    <property type="entry name" value="BPM1-6"/>
</dbReference>
<dbReference type="RefSeq" id="XP_044409969.1">
    <property type="nucleotide sequence ID" value="XM_044554034.1"/>
</dbReference>
<dbReference type="Pfam" id="PF00651">
    <property type="entry name" value="BTB"/>
    <property type="match status" value="1"/>
</dbReference>
<proteinExistence type="inferred from homology"/>
<feature type="domain" description="MATH" evidence="4">
    <location>
        <begin position="21"/>
        <end position="146"/>
    </location>
</feature>
<dbReference type="PROSITE" id="PS50144">
    <property type="entry name" value="MATH"/>
    <property type="match status" value="1"/>
</dbReference>
<evidence type="ECO:0000256" key="1">
    <source>
        <dbReference type="ARBA" id="ARBA00004906"/>
    </source>
</evidence>
<dbReference type="SMR" id="A0A3B6PSQ0"/>
<comment type="similarity">
    <text evidence="2">Belongs to the Tdpoz family.</text>
</comment>
<evidence type="ECO:0000313" key="6">
    <source>
        <dbReference type="Proteomes" id="UP000019116"/>
    </source>
</evidence>
<dbReference type="InterPro" id="IPR056423">
    <property type="entry name" value="BACK_BPM_SPOP"/>
</dbReference>
<dbReference type="Gramene" id="TraesRN6B0101114200.1">
    <property type="protein sequence ID" value="TraesRN6B0101114200.1"/>
    <property type="gene ID" value="TraesRN6B0101114200"/>
</dbReference>
<evidence type="ECO:0000256" key="2">
    <source>
        <dbReference type="ARBA" id="ARBA00010846"/>
    </source>
</evidence>
<dbReference type="PANTHER" id="PTHR26379">
    <property type="entry name" value="BTB/POZ AND MATH DOMAIN-CONTAINING PROTEIN 1"/>
    <property type="match status" value="1"/>
</dbReference>
<evidence type="ECO:0000313" key="5">
    <source>
        <dbReference type="EnsemblPlants" id="TraesCS6B02G402700.1.cds1"/>
    </source>
</evidence>
<dbReference type="CDD" id="cd00121">
    <property type="entry name" value="MATH"/>
    <property type="match status" value="1"/>
</dbReference>
<dbReference type="OMA" id="CEYINVN"/>
<organism evidence="5">
    <name type="scientific">Triticum aestivum</name>
    <name type="common">Wheat</name>
    <dbReference type="NCBI Taxonomy" id="4565"/>
    <lineage>
        <taxon>Eukaryota</taxon>
        <taxon>Viridiplantae</taxon>
        <taxon>Streptophyta</taxon>
        <taxon>Embryophyta</taxon>
        <taxon>Tracheophyta</taxon>
        <taxon>Spermatophyta</taxon>
        <taxon>Magnoliopsida</taxon>
        <taxon>Liliopsida</taxon>
        <taxon>Poales</taxon>
        <taxon>Poaceae</taxon>
        <taxon>BOP clade</taxon>
        <taxon>Pooideae</taxon>
        <taxon>Triticodae</taxon>
        <taxon>Triticeae</taxon>
        <taxon>Triticinae</taxon>
        <taxon>Triticum</taxon>
    </lineage>
</organism>
<dbReference type="Proteomes" id="UP000019116">
    <property type="component" value="Chromosome 6B"/>
</dbReference>
<dbReference type="GO" id="GO:0016567">
    <property type="term" value="P:protein ubiquitination"/>
    <property type="evidence" value="ECO:0007669"/>
    <property type="project" value="InterPro"/>
</dbReference>
<feature type="domain" description="BTB" evidence="3">
    <location>
        <begin position="183"/>
        <end position="254"/>
    </location>
</feature>
<dbReference type="InterPro" id="IPR000210">
    <property type="entry name" value="BTB/POZ_dom"/>
</dbReference>
<dbReference type="GeneID" id="123134880"/>
<dbReference type="Pfam" id="PF22486">
    <property type="entry name" value="MATH_2"/>
    <property type="match status" value="1"/>
</dbReference>
<dbReference type="STRING" id="4565.A0A3B6PSQ0"/>
<evidence type="ECO:0008006" key="7">
    <source>
        <dbReference type="Google" id="ProtNLM"/>
    </source>
</evidence>
<dbReference type="SUPFAM" id="SSF54695">
    <property type="entry name" value="POZ domain"/>
    <property type="match status" value="1"/>
</dbReference>
<dbReference type="SMART" id="SM00225">
    <property type="entry name" value="BTB"/>
    <property type="match status" value="1"/>
</dbReference>
<dbReference type="Gramene" id="TraesCS6B03G1138100.1">
    <property type="protein sequence ID" value="TraesCS6B03G1138100.1.CDS1"/>
    <property type="gene ID" value="TraesCS6B03G1138100"/>
</dbReference>
<keyword evidence="6" id="KW-1185">Reference proteome</keyword>
<gene>
    <name evidence="5" type="primary">LOC123134880</name>
</gene>
<dbReference type="Gramene" id="TraesKAR6B01G0443500.1">
    <property type="protein sequence ID" value="cds.TraesKAR6B01G0443500.1"/>
    <property type="gene ID" value="TraesKAR6B01G0443500"/>
</dbReference>
<dbReference type="PROSITE" id="PS50097">
    <property type="entry name" value="BTB"/>
    <property type="match status" value="1"/>
</dbReference>
<comment type="pathway">
    <text evidence="1">Protein modification; protein ubiquitination.</text>
</comment>
<dbReference type="Gramene" id="TraesROB_scaffold_054617_01G000200.1">
    <property type="protein sequence ID" value="TraesROB_scaffold_054617_01G000200.1"/>
    <property type="gene ID" value="TraesROB_scaffold_054617_01G000200"/>
</dbReference>
<dbReference type="PANTHER" id="PTHR26379:SF476">
    <property type="entry name" value="BTB DOMAIN-CONTAINING PROTEIN"/>
    <property type="match status" value="1"/>
</dbReference>
<dbReference type="SUPFAM" id="SSF49599">
    <property type="entry name" value="TRAF domain-like"/>
    <property type="match status" value="1"/>
</dbReference>
<sequence length="352" mass="39104">MSSASAGGNRSRSYIVAGEARGHHLLTIHGYLRTKFTPTGECIMSRPFIIDGHRWCIEYYPNGVCREVADCVSLSLVLDEDVAAAVKVQHGMRLVGEADEDRPALLTSEDRFPSRGVSSHTRFIRRVDLERSKYLRNDSFTIRCDIVLEHDIRAEDHTAAFVFTPPCDLRQDLGGLLDSEKGADVVFEVGGETVAAHRCILAARSPVFAAELFGPMKEGNAATAGVVVHVEDMEAEVFKALLRFAYTGLLPETRKEDLDVTCQHLLVAADRYDMKRLKLICEENLCEYINVNSAAIILALAEQHHCVRLKRACFRFLADPRNLRAVVATDGFQHLSRSCPSLMVELIATLAM</sequence>
<evidence type="ECO:0000259" key="4">
    <source>
        <dbReference type="PROSITE" id="PS50144"/>
    </source>
</evidence>
<dbReference type="Gramene" id="TraesWEE_scaffold_001001_01G000900.1">
    <property type="protein sequence ID" value="TraesWEE_scaffold_001001_01G000900.1"/>
    <property type="gene ID" value="TraesWEE_scaffold_001001_01G000900"/>
</dbReference>
<dbReference type="Gramene" id="TraesCS6B02G402700.1">
    <property type="protein sequence ID" value="TraesCS6B02G402700.1.cds1"/>
    <property type="gene ID" value="TraesCS6B02G402700"/>
</dbReference>
<dbReference type="InterPro" id="IPR002083">
    <property type="entry name" value="MATH/TRAF_dom"/>
</dbReference>
<dbReference type="Gramene" id="TraesCAD_scaffold_056384_01G000200.1">
    <property type="protein sequence ID" value="TraesCAD_scaffold_056384_01G000200.1"/>
    <property type="gene ID" value="TraesCAD_scaffold_056384_01G000200"/>
</dbReference>
<dbReference type="AlphaFoldDB" id="A0A3B6PSQ0"/>
<reference evidence="5" key="1">
    <citation type="submission" date="2018-08" db="EMBL/GenBank/DDBJ databases">
        <authorList>
            <person name="Rossello M."/>
        </authorList>
    </citation>
    <scope>NUCLEOTIDE SEQUENCE [LARGE SCALE GENOMIC DNA]</scope>
    <source>
        <strain evidence="5">cv. Chinese Spring</strain>
    </source>
</reference>
<protein>
    <recommendedName>
        <fullName evidence="7">BTB domain-containing protein</fullName>
    </recommendedName>
</protein>
<dbReference type="InterPro" id="IPR011333">
    <property type="entry name" value="SKP1/BTB/POZ_sf"/>
</dbReference>
<dbReference type="OrthoDB" id="652291at2759"/>
<dbReference type="InterPro" id="IPR008974">
    <property type="entry name" value="TRAF-like"/>
</dbReference>
<reference evidence="5" key="2">
    <citation type="submission" date="2018-10" db="UniProtKB">
        <authorList>
            <consortium name="EnsemblPlants"/>
        </authorList>
    </citation>
    <scope>IDENTIFICATION</scope>
</reference>
<dbReference type="Pfam" id="PF24570">
    <property type="entry name" value="BACK_BPM_SPOP"/>
    <property type="match status" value="1"/>
</dbReference>
<dbReference type="Gene3D" id="1.25.40.420">
    <property type="match status" value="1"/>
</dbReference>